<keyword evidence="12" id="KW-0472">Membrane</keyword>
<evidence type="ECO:0000259" key="13">
    <source>
        <dbReference type="SMART" id="SM00849"/>
    </source>
</evidence>
<dbReference type="InterPro" id="IPR000408">
    <property type="entry name" value="Reg_chr_condens"/>
</dbReference>
<dbReference type="PANTHER" id="PTHR11935">
    <property type="entry name" value="BETA LACTAMASE DOMAIN"/>
    <property type="match status" value="1"/>
</dbReference>
<evidence type="ECO:0000256" key="2">
    <source>
        <dbReference type="ARBA" id="ARBA00001947"/>
    </source>
</evidence>
<dbReference type="Gene3D" id="2.130.10.30">
    <property type="entry name" value="Regulator of chromosome condensation 1/beta-lactamase-inhibitor protein II"/>
    <property type="match status" value="2"/>
</dbReference>
<evidence type="ECO:0000256" key="11">
    <source>
        <dbReference type="PROSITE-ProRule" id="PRU00235"/>
    </source>
</evidence>
<dbReference type="InterPro" id="IPR017782">
    <property type="entry name" value="Hydroxyacylglutathione_Hdrlase"/>
</dbReference>
<sequence length="725" mass="80214">MSAWFAWGSGSDGQLGHGDTLDYAEPRRIPESAIFHTVHTGGCHSAAITNNEELFTWGSNSFNQLGYEGNENTKPTLVQSIGTGERADLVACGWSHIVAVLSDRNKSSQRFLILNTDSSSPLSYLTFPIPISVKAIACGWKHSLLVSNCGQVFAWGSGRLGELGLGPNSLVASEPNLIPGVNTAKAVFCGWQHSLIQLESNEVLATGSNRHGQLGILDEITKNLFTPQKLLSIDQRPICFSKISVGWHHTLGLFDGIVYSWGKGSYGQLGHGDNESIRHPQKIHNTPSHIIHVTCGSEHSLFLTSSGVLYSFGWGEHGNLGHKNQDNVFVPKPISYFQENNLQVKACTAAGAVSIALAELSTTTDSCCHFSSCTMVLGFVLLAVLVYAGVRLYTMDRKILINWVANSVLFYFFHMRNVKKYYGQRGYQPQSYEEEVLDGKAAVVIVPFLEDNYAYIIIDKATGDCALVDPADPFTTVDVWREVALRWNEKLHLRLKYILTTHKHFDHAGGNKKIKEVFPDVTIVGGILDNVLCATKLTWHKDAFKIGNLLVETLALPCHTVGHIAYHVTIPGNKTEGLVFTGDTLFVAGTGRFFEGNGEQMYRNLTVVLGSLPKSTKVYCGHEYTLNNLAFASFVEPGNEAIKNKISWAIERRKMNRPTVPSTLGEELDTNPFMRTDHANVAHVINTHHQGKHPKQHGELMQCLREMKDNDVHQQVFEELTSRLN</sequence>
<dbReference type="OrthoDB" id="515692at2759"/>
<dbReference type="PRINTS" id="PR00633">
    <property type="entry name" value="RCCNDNSATION"/>
</dbReference>
<dbReference type="Pfam" id="PF25390">
    <property type="entry name" value="WD40_RLD"/>
    <property type="match status" value="1"/>
</dbReference>
<evidence type="ECO:0000256" key="9">
    <source>
        <dbReference type="ARBA" id="ARBA00022833"/>
    </source>
</evidence>
<dbReference type="PANTHER" id="PTHR11935:SF94">
    <property type="entry name" value="TENZING NORGAY, ISOFORM C"/>
    <property type="match status" value="1"/>
</dbReference>
<feature type="transmembrane region" description="Helical" evidence="12">
    <location>
        <begin position="399"/>
        <end position="415"/>
    </location>
</feature>
<comment type="similarity">
    <text evidence="4">Belongs to the metallo-beta-lactamase superfamily. Glyoxalase II family.</text>
</comment>
<dbReference type="GO" id="GO:0046872">
    <property type="term" value="F:metal ion binding"/>
    <property type="evidence" value="ECO:0007669"/>
    <property type="project" value="UniProtKB-KW"/>
</dbReference>
<dbReference type="InterPro" id="IPR058923">
    <property type="entry name" value="RCC1-like_dom"/>
</dbReference>
<dbReference type="EC" id="3.1.2.6" evidence="5"/>
<dbReference type="SUPFAM" id="SSF50985">
    <property type="entry name" value="RCC1/BLIP-II"/>
    <property type="match status" value="1"/>
</dbReference>
<dbReference type="GO" id="GO:0004416">
    <property type="term" value="F:hydroxyacylglutathione hydrolase activity"/>
    <property type="evidence" value="ECO:0007669"/>
    <property type="project" value="UniProtKB-EC"/>
</dbReference>
<dbReference type="AlphaFoldDB" id="A0A1V9YTQ6"/>
<dbReference type="NCBIfam" id="TIGR03413">
    <property type="entry name" value="GSH_gloB"/>
    <property type="match status" value="1"/>
</dbReference>
<feature type="repeat" description="RCC1" evidence="11">
    <location>
        <begin position="52"/>
        <end position="103"/>
    </location>
</feature>
<keyword evidence="12" id="KW-1133">Transmembrane helix</keyword>
<feature type="repeat" description="RCC1" evidence="11">
    <location>
        <begin position="150"/>
        <end position="200"/>
    </location>
</feature>
<evidence type="ECO:0000256" key="10">
    <source>
        <dbReference type="ARBA" id="ARBA00031044"/>
    </source>
</evidence>
<comment type="pathway">
    <text evidence="3">Secondary metabolite metabolism; methylglyoxal degradation; (R)-lactate from methylglyoxal: step 2/2.</text>
</comment>
<dbReference type="InterPro" id="IPR001279">
    <property type="entry name" value="Metallo-B-lactamas"/>
</dbReference>
<evidence type="ECO:0000313" key="15">
    <source>
        <dbReference type="Proteomes" id="UP000243217"/>
    </source>
</evidence>
<dbReference type="InterPro" id="IPR035680">
    <property type="entry name" value="Clx_II_MBL"/>
</dbReference>
<comment type="catalytic activity">
    <reaction evidence="1">
        <text>an S-(2-hydroxyacyl)glutathione + H2O = a 2-hydroxy carboxylate + glutathione + H(+)</text>
        <dbReference type="Rhea" id="RHEA:21864"/>
        <dbReference type="ChEBI" id="CHEBI:15377"/>
        <dbReference type="ChEBI" id="CHEBI:15378"/>
        <dbReference type="ChEBI" id="CHEBI:57925"/>
        <dbReference type="ChEBI" id="CHEBI:58896"/>
        <dbReference type="ChEBI" id="CHEBI:71261"/>
        <dbReference type="EC" id="3.1.2.6"/>
    </reaction>
</comment>
<dbReference type="CDD" id="cd07723">
    <property type="entry name" value="hydroxyacylglutathione_hydrolase_MBL-fold"/>
    <property type="match status" value="1"/>
</dbReference>
<dbReference type="Pfam" id="PF16123">
    <property type="entry name" value="HAGH_C"/>
    <property type="match status" value="1"/>
</dbReference>
<evidence type="ECO:0000313" key="14">
    <source>
        <dbReference type="EMBL" id="OQR89145.1"/>
    </source>
</evidence>
<evidence type="ECO:0000256" key="8">
    <source>
        <dbReference type="ARBA" id="ARBA00022801"/>
    </source>
</evidence>
<dbReference type="InterPro" id="IPR032282">
    <property type="entry name" value="HAGH_C"/>
</dbReference>
<dbReference type="Gene3D" id="3.60.15.10">
    <property type="entry name" value="Ribonuclease Z/Hydroxyacylglutathione hydrolase-like"/>
    <property type="match status" value="1"/>
</dbReference>
<keyword evidence="8" id="KW-0378">Hydrolase</keyword>
<dbReference type="SUPFAM" id="SSF56281">
    <property type="entry name" value="Metallo-hydrolase/oxidoreductase"/>
    <property type="match status" value="1"/>
</dbReference>
<dbReference type="STRING" id="74557.A0A1V9YTQ6"/>
<accession>A0A1V9YTQ6</accession>
<organism evidence="14 15">
    <name type="scientific">Thraustotheca clavata</name>
    <dbReference type="NCBI Taxonomy" id="74557"/>
    <lineage>
        <taxon>Eukaryota</taxon>
        <taxon>Sar</taxon>
        <taxon>Stramenopiles</taxon>
        <taxon>Oomycota</taxon>
        <taxon>Saprolegniomycetes</taxon>
        <taxon>Saprolegniales</taxon>
        <taxon>Achlyaceae</taxon>
        <taxon>Thraustotheca</taxon>
    </lineage>
</organism>
<gene>
    <name evidence="14" type="ORF">THRCLA_09900</name>
</gene>
<dbReference type="GO" id="GO:0019243">
    <property type="term" value="P:methylglyoxal catabolic process to D-lactate via S-lactoyl-glutathione"/>
    <property type="evidence" value="ECO:0007669"/>
    <property type="project" value="InterPro"/>
</dbReference>
<evidence type="ECO:0000256" key="6">
    <source>
        <dbReference type="ARBA" id="ARBA00022723"/>
    </source>
</evidence>
<keyword evidence="12" id="KW-0812">Transmembrane</keyword>
<dbReference type="Pfam" id="PF00753">
    <property type="entry name" value="Lactamase_B"/>
    <property type="match status" value="1"/>
</dbReference>
<dbReference type="HAMAP" id="MF_01374">
    <property type="entry name" value="Glyoxalase_2"/>
    <property type="match status" value="1"/>
</dbReference>
<evidence type="ECO:0000256" key="4">
    <source>
        <dbReference type="ARBA" id="ARBA00006759"/>
    </source>
</evidence>
<dbReference type="SMART" id="SM00849">
    <property type="entry name" value="Lactamase_B"/>
    <property type="match status" value="1"/>
</dbReference>
<dbReference type="InterPro" id="IPR009091">
    <property type="entry name" value="RCC1/BLIP-II"/>
</dbReference>
<comment type="caution">
    <text evidence="14">The sequence shown here is derived from an EMBL/GenBank/DDBJ whole genome shotgun (WGS) entry which is preliminary data.</text>
</comment>
<evidence type="ECO:0000256" key="3">
    <source>
        <dbReference type="ARBA" id="ARBA00004963"/>
    </source>
</evidence>
<evidence type="ECO:0000256" key="1">
    <source>
        <dbReference type="ARBA" id="ARBA00001623"/>
    </source>
</evidence>
<feature type="repeat" description="RCC1" evidence="11">
    <location>
        <begin position="2"/>
        <end position="51"/>
    </location>
</feature>
<dbReference type="Proteomes" id="UP000243217">
    <property type="component" value="Unassembled WGS sequence"/>
</dbReference>
<evidence type="ECO:0000256" key="12">
    <source>
        <dbReference type="SAM" id="Phobius"/>
    </source>
</evidence>
<proteinExistence type="inferred from homology"/>
<feature type="domain" description="Metallo-beta-lactamase" evidence="13">
    <location>
        <begin position="451"/>
        <end position="622"/>
    </location>
</feature>
<protein>
    <recommendedName>
        <fullName evidence="5">hydroxyacylglutathione hydrolase</fullName>
        <ecNumber evidence="5">3.1.2.6</ecNumber>
    </recommendedName>
    <alternativeName>
        <fullName evidence="10">Glyoxalase II</fullName>
    </alternativeName>
</protein>
<dbReference type="EMBL" id="JNBS01002844">
    <property type="protein sequence ID" value="OQR89145.1"/>
    <property type="molecule type" value="Genomic_DNA"/>
</dbReference>
<keyword evidence="7" id="KW-0677">Repeat</keyword>
<keyword evidence="9" id="KW-0862">Zinc</keyword>
<keyword evidence="6" id="KW-0479">Metal-binding</keyword>
<comment type="cofactor">
    <cofactor evidence="2">
        <name>Zn(2+)</name>
        <dbReference type="ChEBI" id="CHEBI:29105"/>
    </cofactor>
</comment>
<keyword evidence="15" id="KW-1185">Reference proteome</keyword>
<dbReference type="InterPro" id="IPR036866">
    <property type="entry name" value="RibonucZ/Hydroxyglut_hydro"/>
</dbReference>
<dbReference type="PROSITE" id="PS50012">
    <property type="entry name" value="RCC1_3"/>
    <property type="match status" value="6"/>
</dbReference>
<feature type="repeat" description="RCC1" evidence="11">
    <location>
        <begin position="307"/>
        <end position="360"/>
    </location>
</feature>
<feature type="transmembrane region" description="Helical" evidence="12">
    <location>
        <begin position="369"/>
        <end position="387"/>
    </location>
</feature>
<name>A0A1V9YTQ6_9STRA</name>
<feature type="repeat" description="RCC1" evidence="11">
    <location>
        <begin position="256"/>
        <end position="306"/>
    </location>
</feature>
<feature type="repeat" description="RCC1" evidence="11">
    <location>
        <begin position="201"/>
        <end position="256"/>
    </location>
</feature>
<dbReference type="PROSITE" id="PS00626">
    <property type="entry name" value="RCC1_2"/>
    <property type="match status" value="2"/>
</dbReference>
<reference evidence="14 15" key="1">
    <citation type="journal article" date="2014" name="Genome Biol. Evol.">
        <title>The secreted proteins of Achlya hypogyna and Thraustotheca clavata identify the ancestral oomycete secretome and reveal gene acquisitions by horizontal gene transfer.</title>
        <authorList>
            <person name="Misner I."/>
            <person name="Blouin N."/>
            <person name="Leonard G."/>
            <person name="Richards T.A."/>
            <person name="Lane C.E."/>
        </authorList>
    </citation>
    <scope>NUCLEOTIDE SEQUENCE [LARGE SCALE GENOMIC DNA]</scope>
    <source>
        <strain evidence="14 15">ATCC 34112</strain>
    </source>
</reference>
<evidence type="ECO:0000256" key="5">
    <source>
        <dbReference type="ARBA" id="ARBA00011917"/>
    </source>
</evidence>
<evidence type="ECO:0000256" key="7">
    <source>
        <dbReference type="ARBA" id="ARBA00022737"/>
    </source>
</evidence>